<reference evidence="2" key="1">
    <citation type="submission" date="2023-06" db="EMBL/GenBank/DDBJ databases">
        <title>Identification of two novel mycobacterium reveal diversities and complexities of Mycobacterium gordonae clade.</title>
        <authorList>
            <person name="Matsumoto Y."/>
            <person name="Nakamura S."/>
            <person name="Motooka D."/>
            <person name="Fukushima K."/>
        </authorList>
    </citation>
    <scope>NUCLEOTIDE SEQUENCE</scope>
    <source>
        <strain evidence="2">TY812</strain>
    </source>
</reference>
<comment type="caution">
    <text evidence="2">The sequence shown here is derived from an EMBL/GenBank/DDBJ whole genome shotgun (WGS) entry which is preliminary data.</text>
</comment>
<accession>A0A4R5WKH4</accession>
<organism evidence="2 3">
    <name type="scientific">Mycobacterium paragordonae</name>
    <dbReference type="NCBI Taxonomy" id="1389713"/>
    <lineage>
        <taxon>Bacteria</taxon>
        <taxon>Bacillati</taxon>
        <taxon>Actinomycetota</taxon>
        <taxon>Actinomycetes</taxon>
        <taxon>Mycobacteriales</taxon>
        <taxon>Mycobacteriaceae</taxon>
        <taxon>Mycobacterium</taxon>
    </lineage>
</organism>
<dbReference type="Proteomes" id="UP001229081">
    <property type="component" value="Unassembled WGS sequence"/>
</dbReference>
<sequence length="100" mass="11182">MARALLLVESKPASPDLAEEYHRWHEQTHLPEMLDVEGFASARRWKAVDGDSFLTLYEIDTDVETARANLKAALASGRMSRPSAVHTEPPPAMRYFTPAS</sequence>
<dbReference type="InterPro" id="IPR011008">
    <property type="entry name" value="Dimeric_a/b-barrel"/>
</dbReference>
<gene>
    <name evidence="2" type="ORF">QXL92_21760</name>
</gene>
<evidence type="ECO:0000313" key="3">
    <source>
        <dbReference type="Proteomes" id="UP001229081"/>
    </source>
</evidence>
<proteinExistence type="predicted"/>
<evidence type="ECO:0000256" key="1">
    <source>
        <dbReference type="SAM" id="MobiDB-lite"/>
    </source>
</evidence>
<dbReference type="SUPFAM" id="SSF54909">
    <property type="entry name" value="Dimeric alpha+beta barrel"/>
    <property type="match status" value="1"/>
</dbReference>
<name>A0A4R5WKH4_9MYCO</name>
<evidence type="ECO:0000313" key="2">
    <source>
        <dbReference type="EMBL" id="MDP7737376.1"/>
    </source>
</evidence>
<dbReference type="RefSeq" id="WP_133436255.1">
    <property type="nucleotide sequence ID" value="NZ_JAUFSA010000001.1"/>
</dbReference>
<dbReference type="EMBL" id="JAUFSA010000001">
    <property type="protein sequence ID" value="MDP7737376.1"/>
    <property type="molecule type" value="Genomic_DNA"/>
</dbReference>
<protein>
    <recommendedName>
        <fullName evidence="4">EthD family reductase</fullName>
    </recommendedName>
</protein>
<evidence type="ECO:0008006" key="4">
    <source>
        <dbReference type="Google" id="ProtNLM"/>
    </source>
</evidence>
<dbReference type="AlphaFoldDB" id="A0A4R5WKH4"/>
<feature type="region of interest" description="Disordered" evidence="1">
    <location>
        <begin position="77"/>
        <end position="100"/>
    </location>
</feature>